<dbReference type="Pfam" id="PF18917">
    <property type="entry name" value="LiaI-LiaF-like_TM1"/>
    <property type="match status" value="1"/>
</dbReference>
<dbReference type="AlphaFoldDB" id="A0A2M6WSU6"/>
<protein>
    <recommendedName>
        <fullName evidence="3">LiaI-LiaF-like transmembrane region domain-containing protein</fullName>
    </recommendedName>
</protein>
<feature type="compositionally biased region" description="Basic residues" evidence="1">
    <location>
        <begin position="1"/>
        <end position="11"/>
    </location>
</feature>
<name>A0A2M6WSU6_9BACT</name>
<evidence type="ECO:0000256" key="2">
    <source>
        <dbReference type="SAM" id="Phobius"/>
    </source>
</evidence>
<comment type="caution">
    <text evidence="4">The sequence shown here is derived from an EMBL/GenBank/DDBJ whole genome shotgun (WGS) entry which is preliminary data.</text>
</comment>
<dbReference type="Proteomes" id="UP000228533">
    <property type="component" value="Unassembled WGS sequence"/>
</dbReference>
<proteinExistence type="predicted"/>
<feature type="transmembrane region" description="Helical" evidence="2">
    <location>
        <begin position="47"/>
        <end position="67"/>
    </location>
</feature>
<keyword evidence="2" id="KW-1133">Transmembrane helix</keyword>
<evidence type="ECO:0000313" key="4">
    <source>
        <dbReference type="EMBL" id="PIT95854.1"/>
    </source>
</evidence>
<accession>A0A2M6WSU6</accession>
<reference evidence="5" key="1">
    <citation type="submission" date="2017-09" db="EMBL/GenBank/DDBJ databases">
        <title>Depth-based differentiation of microbial function through sediment-hosted aquifers and enrichment of novel symbionts in the deep terrestrial subsurface.</title>
        <authorList>
            <person name="Probst A.J."/>
            <person name="Ladd B."/>
            <person name="Jarett J.K."/>
            <person name="Geller-Mcgrath D.E."/>
            <person name="Sieber C.M.K."/>
            <person name="Emerson J.B."/>
            <person name="Anantharaman K."/>
            <person name="Thomas B.C."/>
            <person name="Malmstrom R."/>
            <person name="Stieglmeier M."/>
            <person name="Klingl A."/>
            <person name="Woyke T."/>
            <person name="Ryan C.M."/>
            <person name="Banfield J.F."/>
        </authorList>
    </citation>
    <scope>NUCLEOTIDE SEQUENCE [LARGE SCALE GENOMIC DNA]</scope>
</reference>
<evidence type="ECO:0000259" key="3">
    <source>
        <dbReference type="Pfam" id="PF18917"/>
    </source>
</evidence>
<feature type="transmembrane region" description="Helical" evidence="2">
    <location>
        <begin position="79"/>
        <end position="98"/>
    </location>
</feature>
<keyword evidence="2" id="KW-0472">Membrane</keyword>
<sequence length="342" mass="38146">MPAAKSTKKNKNFAARPEADWQTEENHSIHNHHYYIKPRHRFDFGKLAFGLILIILGLIYLGVNQGWLPPVVQPDLWKLWPLLIVFAGLSMITGYGLASFLTGSIITITVLAITILLIFGDVSWMTRKKLTDIYQESTVDKIISSVQDINIPLNSADNILISQQNGQLDLSGGGNILTGQLDSNSSKLTQVLTDDDRITTLKLNIEELARQPRATVNSLKLQIPKIKKLIINNLKNTFTADWSAMVGQVIINDTDSATALTLGIRNEDLSPAEIIINQQNSRLKLNISEEVTVRLSGLNTTPNTDQDWRKDGEDYITGPKKTADYIITLNLVDSQLMTEIQK</sequence>
<gene>
    <name evidence="4" type="ORF">COT94_03340</name>
</gene>
<feature type="region of interest" description="Disordered" evidence="1">
    <location>
        <begin position="1"/>
        <end position="20"/>
    </location>
</feature>
<organism evidence="4 5">
    <name type="scientific">Candidatus Falkowbacteria bacterium CG10_big_fil_rev_8_21_14_0_10_37_14</name>
    <dbReference type="NCBI Taxonomy" id="1974561"/>
    <lineage>
        <taxon>Bacteria</taxon>
        <taxon>Candidatus Falkowiibacteriota</taxon>
    </lineage>
</organism>
<evidence type="ECO:0000256" key="1">
    <source>
        <dbReference type="SAM" id="MobiDB-lite"/>
    </source>
</evidence>
<keyword evidence="2" id="KW-0812">Transmembrane</keyword>
<evidence type="ECO:0000313" key="5">
    <source>
        <dbReference type="Proteomes" id="UP000228533"/>
    </source>
</evidence>
<dbReference type="InterPro" id="IPR043726">
    <property type="entry name" value="LiaI-LiaF-like_TM1"/>
</dbReference>
<dbReference type="EMBL" id="PFAM01000021">
    <property type="protein sequence ID" value="PIT95854.1"/>
    <property type="molecule type" value="Genomic_DNA"/>
</dbReference>
<feature type="domain" description="LiaI-LiaF-like transmembrane region" evidence="3">
    <location>
        <begin position="48"/>
        <end position="92"/>
    </location>
</feature>
<feature type="transmembrane region" description="Helical" evidence="2">
    <location>
        <begin position="105"/>
        <end position="125"/>
    </location>
</feature>